<name>A0A180GTC2_PUCT1</name>
<reference evidence="3" key="4">
    <citation type="submission" date="2025-05" db="UniProtKB">
        <authorList>
            <consortium name="EnsemblFungi"/>
        </authorList>
    </citation>
    <scope>IDENTIFICATION</scope>
    <source>
        <strain evidence="3">isolate 1-1 / race 1 (BBBD)</strain>
    </source>
</reference>
<reference evidence="3 4" key="3">
    <citation type="journal article" date="2017" name="G3 (Bethesda)">
        <title>Comparative analysis highlights variable genome content of wheat rusts and divergence of the mating loci.</title>
        <authorList>
            <person name="Cuomo C.A."/>
            <person name="Bakkeren G."/>
            <person name="Khalil H.B."/>
            <person name="Panwar V."/>
            <person name="Joly D."/>
            <person name="Linning R."/>
            <person name="Sakthikumar S."/>
            <person name="Song X."/>
            <person name="Adiconis X."/>
            <person name="Fan L."/>
            <person name="Goldberg J.M."/>
            <person name="Levin J.Z."/>
            <person name="Young S."/>
            <person name="Zeng Q."/>
            <person name="Anikster Y."/>
            <person name="Bruce M."/>
            <person name="Wang M."/>
            <person name="Yin C."/>
            <person name="McCallum B."/>
            <person name="Szabo L.J."/>
            <person name="Hulbert S."/>
            <person name="Chen X."/>
            <person name="Fellers J.P."/>
        </authorList>
    </citation>
    <scope>NUCLEOTIDE SEQUENCE</scope>
    <source>
        <strain evidence="4">Isolate 1-1 / race 1 (BBBD)</strain>
        <strain evidence="3">isolate 1-1 / race 1 (BBBD)</strain>
    </source>
</reference>
<dbReference type="OrthoDB" id="2505381at2759"/>
<dbReference type="EnsemblFungi" id="PTTG_26583-t43_1">
    <property type="protein sequence ID" value="PTTG_26583-t43_1-p1"/>
    <property type="gene ID" value="PTTG_26583"/>
</dbReference>
<keyword evidence="4" id="KW-1185">Reference proteome</keyword>
<dbReference type="EMBL" id="ADAS02000026">
    <property type="protein sequence ID" value="OAV95774.1"/>
    <property type="molecule type" value="Genomic_DNA"/>
</dbReference>
<gene>
    <name evidence="2" type="ORF">PTTG_26583</name>
</gene>
<protein>
    <submittedName>
        <fullName evidence="2 3">Uncharacterized protein</fullName>
    </submittedName>
</protein>
<evidence type="ECO:0000256" key="1">
    <source>
        <dbReference type="SAM" id="MobiDB-lite"/>
    </source>
</evidence>
<reference evidence="2" key="1">
    <citation type="submission" date="2009-11" db="EMBL/GenBank/DDBJ databases">
        <authorList>
            <consortium name="The Broad Institute Genome Sequencing Platform"/>
            <person name="Ward D."/>
            <person name="Feldgarden M."/>
            <person name="Earl A."/>
            <person name="Young S.K."/>
            <person name="Zeng Q."/>
            <person name="Koehrsen M."/>
            <person name="Alvarado L."/>
            <person name="Berlin A."/>
            <person name="Bochicchio J."/>
            <person name="Borenstein D."/>
            <person name="Chapman S.B."/>
            <person name="Chen Z."/>
            <person name="Engels R."/>
            <person name="Freedman E."/>
            <person name="Gellesch M."/>
            <person name="Goldberg J."/>
            <person name="Griggs A."/>
            <person name="Gujja S."/>
            <person name="Heilman E."/>
            <person name="Heiman D."/>
            <person name="Hepburn T."/>
            <person name="Howarth C."/>
            <person name="Jen D."/>
            <person name="Larson L."/>
            <person name="Lewis B."/>
            <person name="Mehta T."/>
            <person name="Park D."/>
            <person name="Pearson M."/>
            <person name="Roberts A."/>
            <person name="Saif S."/>
            <person name="Shea T."/>
            <person name="Shenoy N."/>
            <person name="Sisk P."/>
            <person name="Stolte C."/>
            <person name="Sykes S."/>
            <person name="Thomson T."/>
            <person name="Walk T."/>
            <person name="White J."/>
            <person name="Yandava C."/>
            <person name="Izard J."/>
            <person name="Baranova O.V."/>
            <person name="Blanton J.M."/>
            <person name="Tanner A.C."/>
            <person name="Dewhirst F.E."/>
            <person name="Haas B."/>
            <person name="Nusbaum C."/>
            <person name="Birren B."/>
        </authorList>
    </citation>
    <scope>NUCLEOTIDE SEQUENCE [LARGE SCALE GENOMIC DNA]</scope>
    <source>
        <strain evidence="2">1-1 BBBD Race 1</strain>
    </source>
</reference>
<accession>A0A180GTC2</accession>
<proteinExistence type="predicted"/>
<dbReference type="VEuPathDB" id="FungiDB:PTTG_26583"/>
<feature type="region of interest" description="Disordered" evidence="1">
    <location>
        <begin position="113"/>
        <end position="133"/>
    </location>
</feature>
<dbReference type="AlphaFoldDB" id="A0A180GTC2"/>
<dbReference type="Proteomes" id="UP000005240">
    <property type="component" value="Unassembled WGS sequence"/>
</dbReference>
<reference evidence="2" key="2">
    <citation type="submission" date="2016-05" db="EMBL/GenBank/DDBJ databases">
        <title>Comparative analysis highlights variable genome content of wheat rusts and divergence of the mating loci.</title>
        <authorList>
            <person name="Cuomo C.A."/>
            <person name="Bakkeren G."/>
            <person name="Szabo L."/>
            <person name="Khalil H."/>
            <person name="Joly D."/>
            <person name="Goldberg J."/>
            <person name="Young S."/>
            <person name="Zeng Q."/>
            <person name="Fellers J."/>
        </authorList>
    </citation>
    <scope>NUCLEOTIDE SEQUENCE [LARGE SCALE GENOMIC DNA]</scope>
    <source>
        <strain evidence="2">1-1 BBBD Race 1</strain>
    </source>
</reference>
<organism evidence="2">
    <name type="scientific">Puccinia triticina (isolate 1-1 / race 1 (BBBD))</name>
    <name type="common">Brown leaf rust fungus</name>
    <dbReference type="NCBI Taxonomy" id="630390"/>
    <lineage>
        <taxon>Eukaryota</taxon>
        <taxon>Fungi</taxon>
        <taxon>Dikarya</taxon>
        <taxon>Basidiomycota</taxon>
        <taxon>Pucciniomycotina</taxon>
        <taxon>Pucciniomycetes</taxon>
        <taxon>Pucciniales</taxon>
        <taxon>Pucciniaceae</taxon>
        <taxon>Puccinia</taxon>
    </lineage>
</organism>
<evidence type="ECO:0000313" key="2">
    <source>
        <dbReference type="EMBL" id="OAV95774.1"/>
    </source>
</evidence>
<sequence length="328" mass="36724">MTVLHLEISSLTTLLSQVRARERLDQFVADNVLQSNDNAVIRAGQTPIQFPISTFPLSMDTKGELRAGKDAKKSTLSFQAYGYGLGSPLSTGAADKTIKCSTHLIKTDQLQGYGDKWKSDPQPNLPEPLRSETGPKMRGLVELRHDMVFYHRLSYWINKAFLPEASLIAERAVKYMERKGSTAVKEATDLEANVIIAARTVSVNALPNTHQDRNNAFLMDSAFFFGNHIGGEFLLPSLGLAYPGSQGHSFHGPFRILFHGVAQFYFSEETSNPRRYSVAMWSRASSFSAIAQYSAHKEGNKKFSTTNFGYQFIQSTTPHRFQVFLRLR</sequence>
<evidence type="ECO:0000313" key="3">
    <source>
        <dbReference type="EnsemblFungi" id="PTTG_26583-t43_1-p1"/>
    </source>
</evidence>
<evidence type="ECO:0000313" key="4">
    <source>
        <dbReference type="Proteomes" id="UP000005240"/>
    </source>
</evidence>